<gene>
    <name evidence="1" type="ORF">SD77_3426</name>
</gene>
<name>A0ABR5ANX5_BACBA</name>
<reference evidence="1 2" key="1">
    <citation type="submission" date="2015-01" db="EMBL/GenBank/DDBJ databases">
        <title>Genome Assembly of Bacillus badius MTCC 1458.</title>
        <authorList>
            <person name="Verma A."/>
            <person name="Khatri I."/>
            <person name="Mual P."/>
            <person name="Subramanian S."/>
            <person name="Krishnamurthi S."/>
        </authorList>
    </citation>
    <scope>NUCLEOTIDE SEQUENCE [LARGE SCALE GENOMIC DNA]</scope>
    <source>
        <strain evidence="1 2">MTCC 1458</strain>
    </source>
</reference>
<evidence type="ECO:0000313" key="2">
    <source>
        <dbReference type="Proteomes" id="UP000031982"/>
    </source>
</evidence>
<evidence type="ECO:0000313" key="1">
    <source>
        <dbReference type="EMBL" id="KIL72953.1"/>
    </source>
</evidence>
<keyword evidence="2" id="KW-1185">Reference proteome</keyword>
<dbReference type="EMBL" id="JXLP01000030">
    <property type="protein sequence ID" value="KIL72953.1"/>
    <property type="molecule type" value="Genomic_DNA"/>
</dbReference>
<protein>
    <submittedName>
        <fullName evidence="1">Uncharacterized protein</fullName>
    </submittedName>
</protein>
<organism evidence="1 2">
    <name type="scientific">Bacillus badius</name>
    <dbReference type="NCBI Taxonomy" id="1455"/>
    <lineage>
        <taxon>Bacteria</taxon>
        <taxon>Bacillati</taxon>
        <taxon>Bacillota</taxon>
        <taxon>Bacilli</taxon>
        <taxon>Bacillales</taxon>
        <taxon>Bacillaceae</taxon>
        <taxon>Pseudobacillus</taxon>
    </lineage>
</organism>
<accession>A0ABR5ANX5</accession>
<comment type="caution">
    <text evidence="1">The sequence shown here is derived from an EMBL/GenBank/DDBJ whole genome shotgun (WGS) entry which is preliminary data.</text>
</comment>
<sequence length="42" mass="5105">MKEDSKGLYIGWPQSDYFTELSYPLKVGKQWTDWEIRKKSHQ</sequence>
<dbReference type="Proteomes" id="UP000031982">
    <property type="component" value="Unassembled WGS sequence"/>
</dbReference>
<proteinExistence type="predicted"/>